<dbReference type="RefSeq" id="WP_160916908.1">
    <property type="nucleotide sequence ID" value="NZ_WMFA01000017.1"/>
</dbReference>
<comment type="caution">
    <text evidence="2">The sequence shown here is derived from an EMBL/GenBank/DDBJ whole genome shotgun (WGS) entry which is preliminary data.</text>
</comment>
<dbReference type="Proteomes" id="UP000450457">
    <property type="component" value="Unassembled WGS sequence"/>
</dbReference>
<keyword evidence="1" id="KW-1133">Transmembrane helix</keyword>
<feature type="transmembrane region" description="Helical" evidence="1">
    <location>
        <begin position="32"/>
        <end position="50"/>
    </location>
</feature>
<protein>
    <submittedName>
        <fullName evidence="2">Uncharacterized protein</fullName>
    </submittedName>
</protein>
<feature type="transmembrane region" description="Helical" evidence="1">
    <location>
        <begin position="7"/>
        <end position="26"/>
    </location>
</feature>
<evidence type="ECO:0000256" key="1">
    <source>
        <dbReference type="SAM" id="Phobius"/>
    </source>
</evidence>
<gene>
    <name evidence="2" type="ORF">GLW00_19770</name>
</gene>
<name>A0A845FHS5_9BACI</name>
<sequence>MKGIVRAFEVLFLISVICLIAGTLGIESLQELRITFLILGGASFILSTILRKQVKMSEE</sequence>
<accession>A0A845FHS5</accession>
<dbReference type="GeneID" id="78009265"/>
<keyword evidence="1" id="KW-0812">Transmembrane</keyword>
<dbReference type="EMBL" id="WMFA01000017">
    <property type="protein sequence ID" value="MYL73057.1"/>
    <property type="molecule type" value="Genomic_DNA"/>
</dbReference>
<evidence type="ECO:0000313" key="2">
    <source>
        <dbReference type="EMBL" id="MYL73057.1"/>
    </source>
</evidence>
<dbReference type="AlphaFoldDB" id="A0A845FHS5"/>
<evidence type="ECO:0000313" key="3">
    <source>
        <dbReference type="Proteomes" id="UP000450457"/>
    </source>
</evidence>
<proteinExistence type="predicted"/>
<reference evidence="2 3" key="1">
    <citation type="submission" date="2019-11" db="EMBL/GenBank/DDBJ databases">
        <title>Genome sequences of 17 halophilic strains isolated from different environments.</title>
        <authorList>
            <person name="Furrow R.E."/>
        </authorList>
    </citation>
    <scope>NUCLEOTIDE SEQUENCE [LARGE SCALE GENOMIC DNA]</scope>
    <source>
        <strain evidence="2 3">SL-4</strain>
    </source>
</reference>
<keyword evidence="1" id="KW-0472">Membrane</keyword>
<organism evidence="2 3">
    <name type="scientific">Halobacillus litoralis</name>
    <dbReference type="NCBI Taxonomy" id="45668"/>
    <lineage>
        <taxon>Bacteria</taxon>
        <taxon>Bacillati</taxon>
        <taxon>Bacillota</taxon>
        <taxon>Bacilli</taxon>
        <taxon>Bacillales</taxon>
        <taxon>Bacillaceae</taxon>
        <taxon>Halobacillus</taxon>
    </lineage>
</organism>